<reference evidence="2" key="3">
    <citation type="submission" date="2016-05" db="EMBL/GenBank/DDBJ databases">
        <title>WGS assembly of Xenopus tropicalis.</title>
        <authorList>
            <person name="Sessions A."/>
            <person name="Jenkins J."/>
            <person name="Mitros T."/>
            <person name="Lyons J.T."/>
            <person name="Dichmann D.S."/>
            <person name="Robert J."/>
            <person name="Harland R.M."/>
            <person name="Rokhsar D.S."/>
        </authorList>
    </citation>
    <scope>NUCLEOTIDE SEQUENCE</scope>
    <source>
        <strain evidence="2">Nigerian</strain>
    </source>
</reference>
<proteinExistence type="predicted"/>
<sequence>MKMIFLIRLKVLLVVLMFQVLPAAAEKPSPSSICQLSWSSDTKYLREGDLMRVTSLRQRPCAHVESWAPPSWILHRGEKEDAADHSWQ</sequence>
<name>A0A1B8YAH2_XENTR</name>
<evidence type="ECO:0000313" key="2">
    <source>
        <dbReference type="EMBL" id="OCA20001.1"/>
    </source>
</evidence>
<keyword evidence="1" id="KW-0732">Signal</keyword>
<reference evidence="2" key="1">
    <citation type="submission" date="2009-11" db="EMBL/GenBank/DDBJ databases">
        <authorList>
            <consortium name="US DOE Joint Genome Institute (JGI-PGF)"/>
            <person name="Ottilar R."/>
            <person name="Schmutz J."/>
            <person name="Salamov A."/>
            <person name="Cheng J.F."/>
            <person name="Lucas S."/>
            <person name="Pitluck S."/>
            <person name="Gundlach H."/>
            <person name="Guo Y."/>
            <person name="Haberer G."/>
            <person name="Nasrallah J."/>
            <person name="Mayer K.F.X."/>
            <person name="van de Peer Y."/>
            <person name="Weigel D."/>
            <person name="Grigoriev I.V."/>
        </authorList>
    </citation>
    <scope>NUCLEOTIDE SEQUENCE</scope>
    <source>
        <strain evidence="2">Nigerian</strain>
    </source>
</reference>
<feature type="signal peptide" evidence="1">
    <location>
        <begin position="1"/>
        <end position="25"/>
    </location>
</feature>
<feature type="non-terminal residue" evidence="2">
    <location>
        <position position="88"/>
    </location>
</feature>
<feature type="chain" id="PRO_5008619639" evidence="1">
    <location>
        <begin position="26"/>
        <end position="88"/>
    </location>
</feature>
<organism evidence="2">
    <name type="scientific">Xenopus tropicalis</name>
    <name type="common">Western clawed frog</name>
    <name type="synonym">Silurana tropicalis</name>
    <dbReference type="NCBI Taxonomy" id="8364"/>
    <lineage>
        <taxon>Eukaryota</taxon>
        <taxon>Metazoa</taxon>
        <taxon>Chordata</taxon>
        <taxon>Craniata</taxon>
        <taxon>Vertebrata</taxon>
        <taxon>Euteleostomi</taxon>
        <taxon>Amphibia</taxon>
        <taxon>Batrachia</taxon>
        <taxon>Anura</taxon>
        <taxon>Pipoidea</taxon>
        <taxon>Pipidae</taxon>
        <taxon>Xenopodinae</taxon>
        <taxon>Xenopus</taxon>
        <taxon>Silurana</taxon>
    </lineage>
</organism>
<dbReference type="EMBL" id="KV460359">
    <property type="protein sequence ID" value="OCA20001.1"/>
    <property type="molecule type" value="Genomic_DNA"/>
</dbReference>
<accession>A0A1B8YAH2</accession>
<dbReference type="AlphaFoldDB" id="A0A1B8YAH2"/>
<reference evidence="2" key="2">
    <citation type="journal article" date="2010" name="Science">
        <title>The genome of the Western clawed frog Xenopus tropicalis.</title>
        <authorList>
            <person name="Hellsten U."/>
            <person name="Harland R.M."/>
            <person name="Gilchrist M.J."/>
            <person name="Hendrix D."/>
            <person name="Jurka J."/>
            <person name="Kapitonov V."/>
            <person name="Ovcharenko I."/>
            <person name="Putnam N.H."/>
            <person name="Shu S."/>
            <person name="Taher L."/>
            <person name="Blitz I.L."/>
            <person name="Blumberg B."/>
            <person name="Dichmann D.S."/>
            <person name="Dubchak I."/>
            <person name="Amaya E."/>
            <person name="Detter J.C."/>
            <person name="Fletcher R."/>
            <person name="Gerhard D.S."/>
            <person name="Goodstein D."/>
            <person name="Graves T."/>
            <person name="Grigoriev I.V."/>
            <person name="Grimwood J."/>
            <person name="Kawashima T."/>
            <person name="Lindquist E."/>
            <person name="Lucas S.M."/>
            <person name="Mead P.E."/>
            <person name="Mitros T."/>
            <person name="Ogino H."/>
            <person name="Ohta Y."/>
            <person name="Poliakov A.V."/>
            <person name="Pollet N."/>
            <person name="Robert J."/>
            <person name="Salamov A."/>
            <person name="Sater A.K."/>
            <person name="Schmutz J."/>
            <person name="Terry A."/>
            <person name="Vize P.D."/>
            <person name="Warren W.C."/>
            <person name="Wells D."/>
            <person name="Wills A."/>
            <person name="Wilson R.K."/>
            <person name="Zimmerman L.B."/>
            <person name="Zorn A.M."/>
            <person name="Grainger R."/>
            <person name="Grammer T."/>
            <person name="Khokha M.K."/>
            <person name="Richardson P.M."/>
            <person name="Rokhsar D.S."/>
        </authorList>
    </citation>
    <scope>NUCLEOTIDE SEQUENCE [LARGE SCALE GENOMIC DNA]</scope>
    <source>
        <strain evidence="2">Nigerian</strain>
    </source>
</reference>
<evidence type="ECO:0000256" key="1">
    <source>
        <dbReference type="SAM" id="SignalP"/>
    </source>
</evidence>
<gene>
    <name evidence="2" type="ORF">XENTR_v900264851mg</name>
</gene>
<protein>
    <submittedName>
        <fullName evidence="2">Uncharacterized protein</fullName>
    </submittedName>
</protein>